<evidence type="ECO:0000313" key="3">
    <source>
        <dbReference type="Proteomes" id="UP000094600"/>
    </source>
</evidence>
<sequence length="116" mass="13538">MKIINILFCVIFILFSVILIGCFATVDHDWMIGEKGFNTVCDVVNTFVIKDDRTLTAPLCFVFLLPFMIYFVVKGVKEVSENRLQSIVYLLIIVLSVGYWYWMFFGRFMDCPFPTH</sequence>
<proteinExistence type="predicted"/>
<feature type="transmembrane region" description="Helical" evidence="1">
    <location>
        <begin position="55"/>
        <end position="72"/>
    </location>
</feature>
<keyword evidence="1" id="KW-0472">Membrane</keyword>
<feature type="transmembrane region" description="Helical" evidence="1">
    <location>
        <begin position="84"/>
        <end position="102"/>
    </location>
</feature>
<dbReference type="Proteomes" id="UP000094600">
    <property type="component" value="Chromosome"/>
</dbReference>
<gene>
    <name evidence="2" type="ORF">A9255_02165</name>
</gene>
<dbReference type="RefSeq" id="WP_069315271.1">
    <property type="nucleotide sequence ID" value="NZ_CAWNQJ010000068.1"/>
</dbReference>
<dbReference type="InterPro" id="IPR022553">
    <property type="entry name" value="DUF2645"/>
</dbReference>
<evidence type="ECO:0000313" key="2">
    <source>
        <dbReference type="EMBL" id="AOM39508.1"/>
    </source>
</evidence>
<evidence type="ECO:0000256" key="1">
    <source>
        <dbReference type="SAM" id="Phobius"/>
    </source>
</evidence>
<name>A0ABN4RZS3_XENHO</name>
<feature type="transmembrane region" description="Helical" evidence="1">
    <location>
        <begin position="7"/>
        <end position="26"/>
    </location>
</feature>
<accession>A0ABN4RZS3</accession>
<dbReference type="Pfam" id="PF10840">
    <property type="entry name" value="DUF2645"/>
    <property type="match status" value="1"/>
</dbReference>
<dbReference type="PROSITE" id="PS51257">
    <property type="entry name" value="PROKAR_LIPOPROTEIN"/>
    <property type="match status" value="1"/>
</dbReference>
<evidence type="ECO:0008006" key="4">
    <source>
        <dbReference type="Google" id="ProtNLM"/>
    </source>
</evidence>
<keyword evidence="1" id="KW-0812">Transmembrane</keyword>
<reference evidence="2 3" key="1">
    <citation type="submission" date="2016-06" db="EMBL/GenBank/DDBJ databases">
        <title>Bacterial characters and pathogenicity of Xenorhabdus hominickii from an entomopathogenic nematode, Steinernema monticolum.</title>
        <authorList>
            <person name="Park Y."/>
            <person name="Kim Y."/>
        </authorList>
    </citation>
    <scope>NUCLEOTIDE SEQUENCE [LARGE SCALE GENOMIC DNA]</scope>
    <source>
        <strain evidence="2 3">ANU1</strain>
    </source>
</reference>
<keyword evidence="3" id="KW-1185">Reference proteome</keyword>
<keyword evidence="1" id="KW-1133">Transmembrane helix</keyword>
<protein>
    <recommendedName>
        <fullName evidence="4">Inner membrane protein YjeO</fullName>
    </recommendedName>
</protein>
<organism evidence="2 3">
    <name type="scientific">Xenorhabdus hominickii</name>
    <dbReference type="NCBI Taxonomy" id="351679"/>
    <lineage>
        <taxon>Bacteria</taxon>
        <taxon>Pseudomonadati</taxon>
        <taxon>Pseudomonadota</taxon>
        <taxon>Gammaproteobacteria</taxon>
        <taxon>Enterobacterales</taxon>
        <taxon>Morganellaceae</taxon>
        <taxon>Xenorhabdus</taxon>
    </lineage>
</organism>
<dbReference type="EMBL" id="CP016176">
    <property type="protein sequence ID" value="AOM39508.1"/>
    <property type="molecule type" value="Genomic_DNA"/>
</dbReference>